<dbReference type="FunFam" id="3.20.20.80:FF:000010">
    <property type="entry name" value="glucan endo-1,3-beta-glucosidase, basic"/>
    <property type="match status" value="1"/>
</dbReference>
<dbReference type="GO" id="GO:0004553">
    <property type="term" value="F:hydrolase activity, hydrolyzing O-glycosyl compounds"/>
    <property type="evidence" value="ECO:0007669"/>
    <property type="project" value="InterPro"/>
</dbReference>
<dbReference type="InterPro" id="IPR017853">
    <property type="entry name" value="GH"/>
</dbReference>
<proteinExistence type="inferred from homology"/>
<organism evidence="7 8">
    <name type="scientific">Kalanchoe fedtschenkoi</name>
    <name type="common">Lavender scallops</name>
    <name type="synonym">South American air plant</name>
    <dbReference type="NCBI Taxonomy" id="63787"/>
    <lineage>
        <taxon>Eukaryota</taxon>
        <taxon>Viridiplantae</taxon>
        <taxon>Streptophyta</taxon>
        <taxon>Embryophyta</taxon>
        <taxon>Tracheophyta</taxon>
        <taxon>Spermatophyta</taxon>
        <taxon>Magnoliopsida</taxon>
        <taxon>eudicotyledons</taxon>
        <taxon>Gunneridae</taxon>
        <taxon>Pentapetalae</taxon>
        <taxon>Saxifragales</taxon>
        <taxon>Crassulaceae</taxon>
        <taxon>Kalanchoe</taxon>
    </lineage>
</organism>
<evidence type="ECO:0000256" key="1">
    <source>
        <dbReference type="ARBA" id="ARBA00008773"/>
    </source>
</evidence>
<keyword evidence="2 5" id="KW-0378">Hydrolase</keyword>
<dbReference type="AlphaFoldDB" id="A0A7N0U8S1"/>
<evidence type="ECO:0000256" key="3">
    <source>
        <dbReference type="ARBA" id="ARBA00023295"/>
    </source>
</evidence>
<dbReference type="PROSITE" id="PS00587">
    <property type="entry name" value="GLYCOSYL_HYDROL_F17"/>
    <property type="match status" value="1"/>
</dbReference>
<reference evidence="7" key="1">
    <citation type="submission" date="2021-01" db="UniProtKB">
        <authorList>
            <consortium name="EnsemblPlants"/>
        </authorList>
    </citation>
    <scope>IDENTIFICATION</scope>
</reference>
<dbReference type="Pfam" id="PF00332">
    <property type="entry name" value="Glyco_hydro_17"/>
    <property type="match status" value="1"/>
</dbReference>
<dbReference type="OMA" id="IFAAFNE"/>
<evidence type="ECO:0000256" key="4">
    <source>
        <dbReference type="RuleBase" id="RU004335"/>
    </source>
</evidence>
<accession>A0A7N0U8S1</accession>
<dbReference type="Gramene" id="Kaladp0058s0137.1.v1.1">
    <property type="protein sequence ID" value="Kaladp0058s0137.1.v1.1"/>
    <property type="gene ID" value="Kaladp0058s0137.v1.1"/>
</dbReference>
<sequence length="338" mass="36241">MASPLSFLSMSLALFSLTILLLPAVHGIGVNYGLLGSNLPDPNATLSLLESRNIRKIRIFDPNSSVLDALRGRNTSVFIGVKNEDLQALATDPASAAAWVSAHVQPYAASVSIAGVVAGNEVIPGPLAQYVERAMGSLDEALKAANVTAPVSTAVSYAVMGSSYPPSAGSFSDDASEVMQGVARFLAARKYPLLANIYPYFAYISDPDNISPEYTFFTSTVPVVVDGELNYFNLLDSMVDALYSALERVEATSVEVVVSETGWPSAGDKYATLENAKLYNQNLVKHVESGDGTPKRAGKKLEAYIFAAFNENQKPAGTEQNFGLYYPNLTEVYHVDFP</sequence>
<protein>
    <submittedName>
        <fullName evidence="7">Uncharacterized protein</fullName>
    </submittedName>
</protein>
<keyword evidence="6" id="KW-0732">Signal</keyword>
<name>A0A7N0U8S1_KALFE</name>
<feature type="signal peptide" evidence="6">
    <location>
        <begin position="1"/>
        <end position="27"/>
    </location>
</feature>
<keyword evidence="3 5" id="KW-0326">Glycosidase</keyword>
<evidence type="ECO:0000313" key="7">
    <source>
        <dbReference type="EnsemblPlants" id="Kaladp0058s0137.1.v1.1"/>
    </source>
</evidence>
<feature type="chain" id="PRO_5029580490" evidence="6">
    <location>
        <begin position="28"/>
        <end position="338"/>
    </location>
</feature>
<evidence type="ECO:0000256" key="5">
    <source>
        <dbReference type="RuleBase" id="RU004336"/>
    </source>
</evidence>
<dbReference type="SUPFAM" id="SSF51445">
    <property type="entry name" value="(Trans)glycosidases"/>
    <property type="match status" value="1"/>
</dbReference>
<dbReference type="InterPro" id="IPR044965">
    <property type="entry name" value="Glyco_hydro_17_plant"/>
</dbReference>
<dbReference type="InterPro" id="IPR000490">
    <property type="entry name" value="Glyco_hydro_17"/>
</dbReference>
<evidence type="ECO:0000256" key="6">
    <source>
        <dbReference type="SAM" id="SignalP"/>
    </source>
</evidence>
<dbReference type="GO" id="GO:0005975">
    <property type="term" value="P:carbohydrate metabolic process"/>
    <property type="evidence" value="ECO:0007669"/>
    <property type="project" value="InterPro"/>
</dbReference>
<dbReference type="PANTHER" id="PTHR32227">
    <property type="entry name" value="GLUCAN ENDO-1,3-BETA-GLUCOSIDASE BG1-RELATED-RELATED"/>
    <property type="match status" value="1"/>
</dbReference>
<dbReference type="Proteomes" id="UP000594263">
    <property type="component" value="Unplaced"/>
</dbReference>
<evidence type="ECO:0000313" key="8">
    <source>
        <dbReference type="Proteomes" id="UP000594263"/>
    </source>
</evidence>
<keyword evidence="8" id="KW-1185">Reference proteome</keyword>
<comment type="similarity">
    <text evidence="1 4">Belongs to the glycosyl hydrolase 17 family.</text>
</comment>
<evidence type="ECO:0000256" key="2">
    <source>
        <dbReference type="ARBA" id="ARBA00022801"/>
    </source>
</evidence>
<dbReference type="EnsemblPlants" id="Kaladp0058s0137.1.v1.1">
    <property type="protein sequence ID" value="Kaladp0058s0137.1.v1.1"/>
    <property type="gene ID" value="Kaladp0058s0137.v1.1"/>
</dbReference>
<dbReference type="Gene3D" id="3.20.20.80">
    <property type="entry name" value="Glycosidases"/>
    <property type="match status" value="1"/>
</dbReference>